<proteinExistence type="predicted"/>
<protein>
    <submittedName>
        <fullName evidence="1">Uncharacterized protein</fullName>
    </submittedName>
</protein>
<dbReference type="EMBL" id="BKCJ011432061">
    <property type="protein sequence ID" value="GFD33147.1"/>
    <property type="molecule type" value="Genomic_DNA"/>
</dbReference>
<organism evidence="1">
    <name type="scientific">Tanacetum cinerariifolium</name>
    <name type="common">Dalmatian daisy</name>
    <name type="synonym">Chrysanthemum cinerariifolium</name>
    <dbReference type="NCBI Taxonomy" id="118510"/>
    <lineage>
        <taxon>Eukaryota</taxon>
        <taxon>Viridiplantae</taxon>
        <taxon>Streptophyta</taxon>
        <taxon>Embryophyta</taxon>
        <taxon>Tracheophyta</taxon>
        <taxon>Spermatophyta</taxon>
        <taxon>Magnoliopsida</taxon>
        <taxon>eudicotyledons</taxon>
        <taxon>Gunneridae</taxon>
        <taxon>Pentapetalae</taxon>
        <taxon>asterids</taxon>
        <taxon>campanulids</taxon>
        <taxon>Asterales</taxon>
        <taxon>Asteraceae</taxon>
        <taxon>Asteroideae</taxon>
        <taxon>Anthemideae</taxon>
        <taxon>Anthemidinae</taxon>
        <taxon>Tanacetum</taxon>
    </lineage>
</organism>
<comment type="caution">
    <text evidence="1">The sequence shown here is derived from an EMBL/GenBank/DDBJ whole genome shotgun (WGS) entry which is preliminary data.</text>
</comment>
<dbReference type="AlphaFoldDB" id="A0A699VD75"/>
<name>A0A699VD75_TANCI</name>
<gene>
    <name evidence="1" type="ORF">Tci_905116</name>
</gene>
<feature type="non-terminal residue" evidence="1">
    <location>
        <position position="1"/>
    </location>
</feature>
<sequence length="66" mass="7288">FVVGLGGGCSGSRGEVVEWTGEEERVVLRGWRENRLVVDYLTHKLDGQILFGTQAITDLDLLRASL</sequence>
<reference evidence="1" key="1">
    <citation type="journal article" date="2019" name="Sci. Rep.">
        <title>Draft genome of Tanacetum cinerariifolium, the natural source of mosquito coil.</title>
        <authorList>
            <person name="Yamashiro T."/>
            <person name="Shiraishi A."/>
            <person name="Satake H."/>
            <person name="Nakayama K."/>
        </authorList>
    </citation>
    <scope>NUCLEOTIDE SEQUENCE</scope>
</reference>
<accession>A0A699VD75</accession>
<evidence type="ECO:0000313" key="1">
    <source>
        <dbReference type="EMBL" id="GFD33147.1"/>
    </source>
</evidence>